<accession>A0ABS9L999</accession>
<dbReference type="GO" id="GO:0016787">
    <property type="term" value="F:hydrolase activity"/>
    <property type="evidence" value="ECO:0007669"/>
    <property type="project" value="UniProtKB-KW"/>
</dbReference>
<comment type="caution">
    <text evidence="2">The sequence shown here is derived from an EMBL/GenBank/DDBJ whole genome shotgun (WGS) entry which is preliminary data.</text>
</comment>
<dbReference type="Gene3D" id="3.40.50.1820">
    <property type="entry name" value="alpha/beta hydrolase"/>
    <property type="match status" value="1"/>
</dbReference>
<organism evidence="2 3">
    <name type="scientific">Arthrobacter hankyongi</name>
    <dbReference type="NCBI Taxonomy" id="2904801"/>
    <lineage>
        <taxon>Bacteria</taxon>
        <taxon>Bacillati</taxon>
        <taxon>Actinomycetota</taxon>
        <taxon>Actinomycetes</taxon>
        <taxon>Micrococcales</taxon>
        <taxon>Micrococcaceae</taxon>
        <taxon>Arthrobacter</taxon>
    </lineage>
</organism>
<keyword evidence="2" id="KW-0378">Hydrolase</keyword>
<dbReference type="PANTHER" id="PTHR46623:SF6">
    <property type="entry name" value="ALPHA_BETA-HYDROLASES SUPERFAMILY PROTEIN"/>
    <property type="match status" value="1"/>
</dbReference>
<dbReference type="EMBL" id="JAKLTQ010000010">
    <property type="protein sequence ID" value="MCG2623039.1"/>
    <property type="molecule type" value="Genomic_DNA"/>
</dbReference>
<evidence type="ECO:0000259" key="1">
    <source>
        <dbReference type="Pfam" id="PF01738"/>
    </source>
</evidence>
<dbReference type="InterPro" id="IPR051049">
    <property type="entry name" value="Dienelactone_hydrolase-like"/>
</dbReference>
<feature type="domain" description="Dienelactone hydrolase" evidence="1">
    <location>
        <begin position="17"/>
        <end position="232"/>
    </location>
</feature>
<dbReference type="InterPro" id="IPR029058">
    <property type="entry name" value="AB_hydrolase_fold"/>
</dbReference>
<dbReference type="Pfam" id="PF01738">
    <property type="entry name" value="DLH"/>
    <property type="match status" value="1"/>
</dbReference>
<dbReference type="SUPFAM" id="SSF53474">
    <property type="entry name" value="alpha/beta-Hydrolases"/>
    <property type="match status" value="1"/>
</dbReference>
<evidence type="ECO:0000313" key="3">
    <source>
        <dbReference type="Proteomes" id="UP001165368"/>
    </source>
</evidence>
<dbReference type="RefSeq" id="WP_237821949.1">
    <property type="nucleotide sequence ID" value="NZ_JAKLTQ010000010.1"/>
</dbReference>
<dbReference type="Proteomes" id="UP001165368">
    <property type="component" value="Unassembled WGS sequence"/>
</dbReference>
<reference evidence="2" key="1">
    <citation type="submission" date="2022-01" db="EMBL/GenBank/DDBJ databases">
        <authorList>
            <person name="Jo J.-H."/>
            <person name="Im W.-T."/>
        </authorList>
    </citation>
    <scope>NUCLEOTIDE SEQUENCE</scope>
    <source>
        <strain evidence="2">I2-34</strain>
    </source>
</reference>
<sequence>MTHEQFVTLTATDGHTFRAYTSAPDGAEPVDAIVLLHEIFGINKYMRTMAREFAEAGYLAIVPDLFARQEKDVELAYTGADFDHAIELRDNLDFALVLEDIAAAIGWTHAGERSTGRTGALGYCLGGGLAFMAARELDLDCAVSYYGVGVQDRIGLAEHIDIPVLFHFAEHDHYCPEPARELIRQAFRGRRNTEMYLYPGMGHAFATYERDSFDSLATKLAWERTMAFLDAYLASRSTVIR</sequence>
<dbReference type="InterPro" id="IPR002925">
    <property type="entry name" value="Dienelactn_hydro"/>
</dbReference>
<name>A0ABS9L999_9MICC</name>
<keyword evidence="3" id="KW-1185">Reference proteome</keyword>
<gene>
    <name evidence="2" type="ORF">LVY72_14140</name>
</gene>
<dbReference type="PANTHER" id="PTHR46623">
    <property type="entry name" value="CARBOXYMETHYLENEBUTENOLIDASE-RELATED"/>
    <property type="match status" value="1"/>
</dbReference>
<evidence type="ECO:0000313" key="2">
    <source>
        <dbReference type="EMBL" id="MCG2623039.1"/>
    </source>
</evidence>
<protein>
    <submittedName>
        <fullName evidence="2">Dienelactone hydrolase family protein</fullName>
    </submittedName>
</protein>
<proteinExistence type="predicted"/>